<evidence type="ECO:0000256" key="2">
    <source>
        <dbReference type="ARBA" id="ARBA00006948"/>
    </source>
</evidence>
<dbReference type="Proteomes" id="UP001318040">
    <property type="component" value="Chromosome 32"/>
</dbReference>
<reference evidence="8" key="1">
    <citation type="submission" date="2025-08" db="UniProtKB">
        <authorList>
            <consortium name="RefSeq"/>
        </authorList>
    </citation>
    <scope>IDENTIFICATION</scope>
    <source>
        <tissue evidence="8">Sperm</tissue>
    </source>
</reference>
<dbReference type="PANTHER" id="PTHR16007:SF15">
    <property type="entry name" value="TRANSMEMBRANE PROTEIN 45B"/>
    <property type="match status" value="1"/>
</dbReference>
<organism evidence="7 8">
    <name type="scientific">Petromyzon marinus</name>
    <name type="common">Sea lamprey</name>
    <dbReference type="NCBI Taxonomy" id="7757"/>
    <lineage>
        <taxon>Eukaryota</taxon>
        <taxon>Metazoa</taxon>
        <taxon>Chordata</taxon>
        <taxon>Craniata</taxon>
        <taxon>Vertebrata</taxon>
        <taxon>Cyclostomata</taxon>
        <taxon>Hyperoartia</taxon>
        <taxon>Petromyzontiformes</taxon>
        <taxon>Petromyzontidae</taxon>
        <taxon>Petromyzon</taxon>
    </lineage>
</organism>
<proteinExistence type="inferred from homology"/>
<dbReference type="RefSeq" id="XP_032820565.1">
    <property type="nucleotide sequence ID" value="XM_032964674.1"/>
</dbReference>
<gene>
    <name evidence="8" type="primary">TMEM45B</name>
</gene>
<feature type="transmembrane region" description="Helical" evidence="6">
    <location>
        <begin position="228"/>
        <end position="251"/>
    </location>
</feature>
<evidence type="ECO:0000313" key="8">
    <source>
        <dbReference type="RefSeq" id="XP_032820565.1"/>
    </source>
</evidence>
<evidence type="ECO:0000256" key="5">
    <source>
        <dbReference type="ARBA" id="ARBA00023136"/>
    </source>
</evidence>
<dbReference type="InterPro" id="IPR042127">
    <property type="entry name" value="TMEM45"/>
</dbReference>
<evidence type="ECO:0000256" key="1">
    <source>
        <dbReference type="ARBA" id="ARBA00004141"/>
    </source>
</evidence>
<keyword evidence="3 6" id="KW-0812">Transmembrane</keyword>
<feature type="transmembrane region" description="Helical" evidence="6">
    <location>
        <begin position="198"/>
        <end position="216"/>
    </location>
</feature>
<keyword evidence="7" id="KW-1185">Reference proteome</keyword>
<keyword evidence="5 6" id="KW-0472">Membrane</keyword>
<evidence type="ECO:0000256" key="6">
    <source>
        <dbReference type="SAM" id="Phobius"/>
    </source>
</evidence>
<protein>
    <submittedName>
        <fullName evidence="8">Transmembrane protein 45B isoform X2</fullName>
    </submittedName>
</protein>
<comment type="similarity">
    <text evidence="2">Belongs to the TMEM45 family.</text>
</comment>
<dbReference type="PANTHER" id="PTHR16007">
    <property type="entry name" value="EPIDIDYMAL MEMBRANE PROTEIN E9-RELATED"/>
    <property type="match status" value="1"/>
</dbReference>
<name>A0AAJ7X443_PETMA</name>
<feature type="transmembrane region" description="Helical" evidence="6">
    <location>
        <begin position="6"/>
        <end position="27"/>
    </location>
</feature>
<comment type="subcellular location">
    <subcellularLocation>
        <location evidence="1">Membrane</location>
        <topology evidence="1">Multi-pass membrane protein</topology>
    </subcellularLocation>
</comment>
<accession>A0AAJ7X443</accession>
<sequence length="258" mass="29134">MGNFKGHALPGSFFILFAVWWAIKYPLRYRWRQRKLGGGGGGGGGGPTGLPASCVASENRLDIIEGAVKTVFSIVGMMAEQFVPDGPHMRLYNRQEGGWDHLMNWQHTTMYLFFAISGVADIVTHTCRGMPLRGLDRLMLALAVFVEGYLFYFHLHGRTMLDVHVHTLLLLPVFTGSLTIFLEVFLRDNAILELLRTSFALLQGTWFFQIGFVLYPPNGAPEWDQADMGNMMFITMCFCWHFAGAILYISLSYTAVFW</sequence>
<feature type="transmembrane region" description="Helical" evidence="6">
    <location>
        <begin position="138"/>
        <end position="155"/>
    </location>
</feature>
<dbReference type="GO" id="GO:0016020">
    <property type="term" value="C:membrane"/>
    <property type="evidence" value="ECO:0007669"/>
    <property type="project" value="UniProtKB-SubCell"/>
</dbReference>
<feature type="transmembrane region" description="Helical" evidence="6">
    <location>
        <begin position="167"/>
        <end position="186"/>
    </location>
</feature>
<keyword evidence="4 6" id="KW-1133">Transmembrane helix</keyword>
<evidence type="ECO:0000256" key="4">
    <source>
        <dbReference type="ARBA" id="ARBA00022989"/>
    </source>
</evidence>
<dbReference type="CTD" id="120224"/>
<evidence type="ECO:0000313" key="7">
    <source>
        <dbReference type="Proteomes" id="UP001318040"/>
    </source>
</evidence>
<dbReference type="Pfam" id="PF04819">
    <property type="entry name" value="DUF716"/>
    <property type="match status" value="1"/>
</dbReference>
<evidence type="ECO:0000256" key="3">
    <source>
        <dbReference type="ARBA" id="ARBA00022692"/>
    </source>
</evidence>
<dbReference type="InterPro" id="IPR006904">
    <property type="entry name" value="DUF716"/>
</dbReference>
<dbReference type="AlphaFoldDB" id="A0AAJ7X443"/>